<dbReference type="EMBL" id="LAZR01019732">
    <property type="protein sequence ID" value="KKL91432.1"/>
    <property type="molecule type" value="Genomic_DNA"/>
</dbReference>
<reference evidence="1" key="1">
    <citation type="journal article" date="2015" name="Nature">
        <title>Complex archaea that bridge the gap between prokaryotes and eukaryotes.</title>
        <authorList>
            <person name="Spang A."/>
            <person name="Saw J.H."/>
            <person name="Jorgensen S.L."/>
            <person name="Zaremba-Niedzwiedzka K."/>
            <person name="Martijn J."/>
            <person name="Lind A.E."/>
            <person name="van Eijk R."/>
            <person name="Schleper C."/>
            <person name="Guy L."/>
            <person name="Ettema T.J."/>
        </authorList>
    </citation>
    <scope>NUCLEOTIDE SEQUENCE</scope>
</reference>
<gene>
    <name evidence="1" type="ORF">LCGC14_1894780</name>
</gene>
<evidence type="ECO:0000313" key="1">
    <source>
        <dbReference type="EMBL" id="KKL91432.1"/>
    </source>
</evidence>
<feature type="non-terminal residue" evidence="1">
    <location>
        <position position="149"/>
    </location>
</feature>
<organism evidence="1">
    <name type="scientific">marine sediment metagenome</name>
    <dbReference type="NCBI Taxonomy" id="412755"/>
    <lineage>
        <taxon>unclassified sequences</taxon>
        <taxon>metagenomes</taxon>
        <taxon>ecological metagenomes</taxon>
    </lineage>
</organism>
<proteinExistence type="predicted"/>
<accession>A0A0F9IWH6</accession>
<comment type="caution">
    <text evidence="1">The sequence shown here is derived from an EMBL/GenBank/DDBJ whole genome shotgun (WGS) entry which is preliminary data.</text>
</comment>
<sequence length="149" mass="17332">MDELDEKCITASVLDNSNNLDNMEFDKKTDDDKFYDKIQLKQSDYSGDEWRTSCQFQLFLKGICVFDAINHTIEDALVQIMNILRNPSSYKIKNTKLDDSLKITDLSSDKCITASVLDNSDNLDNMEFDKKTDDDKFYDKIQLKIVPRY</sequence>
<dbReference type="AlphaFoldDB" id="A0A0F9IWH6"/>
<protein>
    <submittedName>
        <fullName evidence="1">Uncharacterized protein</fullName>
    </submittedName>
</protein>
<name>A0A0F9IWH6_9ZZZZ</name>